<organism evidence="4 5">
    <name type="scientific">Naegleria fowleri</name>
    <name type="common">Brain eating amoeba</name>
    <dbReference type="NCBI Taxonomy" id="5763"/>
    <lineage>
        <taxon>Eukaryota</taxon>
        <taxon>Discoba</taxon>
        <taxon>Heterolobosea</taxon>
        <taxon>Tetramitia</taxon>
        <taxon>Eutetramitia</taxon>
        <taxon>Vahlkampfiidae</taxon>
        <taxon>Naegleria</taxon>
    </lineage>
</organism>
<sequence length="952" mass="108633">MGCGTFSKQSEFAVEDNRHTPSHHQNNQKRVDPVSSSQSSSQGNDSNHQQEQSLEVASAKKSRKGSFLSRRGSSSKSINHSNNPTSITITEEEPVSEIYPFISWPEDIMISLANKGSQFEMGELSLNPSDASEDQSNERPLLKYVKDKRNSSQQSVIDCMYDMMSKSLYFGGNAPFPVNNENNYDIALDFIAQGCPSGKQRFTFFSHKEILLHRSAFFKGELSKDNGAVDSLKRTLSSAHDFRKSMVKAETNVAERRNTAGEAISLKRTASHTNNQGPRSSLPPMPSHQQRSLNTTSTKNLLAGFDSSGSSAMIKPMIQDEKEELFSSQGSLTSLMLSEEKRKGQRKPNNQNLTIDLSKQTKSNLQPSRLEVILTPLVKNPEVLLLVFENIYSGYFRPDYVHKMKSLDMETLIQVLALGYQFKVQSIRSVCKSLISQFVCTHKEKYTNLEDLISSTFSAISIDDIQKNNMSIVLELRKIFQDSKKSLQENFISLTQEKRTFLKDLDFMFVHCNMKKNHQDFSDMKLTIHVEKKDEETENDAGQTTSVSALRSSLERKQDEDRDVQPLINQKKKRTKLQDTIERNPTKKIFIHNFILKCRTSMDNIEQFHLYSTNVDVVKTFVHYLYTDTIHNDAYNVSKKKIIPLAELFHIDRLKYECLAHALFNLTEDNILQKYNKAVECKETLLSQAILYTMAGIYPKLVQKNYEEGTEEYNIFFSIDEKLKMLYQRISGQFVLRRRLFVETRLAELIPKVDTSLLPPNQTSPIHKIHIHVCGQRGVGVSTFIAQARYQLSDLKSFEGVDNIEISISHSYSSEKGYVATSPKADGIIFLFAVDNINSYNSIRKCFEDFRAHFKAPVLMVGNKCDAIIHAFENENNVVNSNKLVKEVTEEMGCPYFEISARQIHNVRKCLEEAVREILYHRHIVFKAPSHHSEKVLRDTMAEVKSPTVQNK</sequence>
<feature type="compositionally biased region" description="Polar residues" evidence="3">
    <location>
        <begin position="43"/>
        <end position="55"/>
    </location>
</feature>
<dbReference type="SMART" id="SM00175">
    <property type="entry name" value="RAB"/>
    <property type="match status" value="1"/>
</dbReference>
<dbReference type="InterPro" id="IPR011333">
    <property type="entry name" value="SKP1/BTB/POZ_sf"/>
</dbReference>
<keyword evidence="5" id="KW-1185">Reference proteome</keyword>
<comment type="caution">
    <text evidence="4">The sequence shown here is derived from an EMBL/GenBank/DDBJ whole genome shotgun (WGS) entry which is preliminary data.</text>
</comment>
<evidence type="ECO:0008006" key="6">
    <source>
        <dbReference type="Google" id="ProtNLM"/>
    </source>
</evidence>
<feature type="compositionally biased region" description="Polar residues" evidence="3">
    <location>
        <begin position="78"/>
        <end position="89"/>
    </location>
</feature>
<dbReference type="SUPFAM" id="SSF52540">
    <property type="entry name" value="P-loop containing nucleoside triphosphate hydrolases"/>
    <property type="match status" value="1"/>
</dbReference>
<feature type="compositionally biased region" description="Low complexity" evidence="3">
    <location>
        <begin position="65"/>
        <end position="77"/>
    </location>
</feature>
<dbReference type="InterPro" id="IPR050227">
    <property type="entry name" value="Rab"/>
</dbReference>
<dbReference type="EMBL" id="VFQX01000002">
    <property type="protein sequence ID" value="KAF0984646.1"/>
    <property type="molecule type" value="Genomic_DNA"/>
</dbReference>
<accession>A0A6A5CA68</accession>
<dbReference type="GO" id="GO:0003924">
    <property type="term" value="F:GTPase activity"/>
    <property type="evidence" value="ECO:0007669"/>
    <property type="project" value="InterPro"/>
</dbReference>
<dbReference type="VEuPathDB" id="AmoebaDB:FDP41_000545"/>
<dbReference type="RefSeq" id="XP_044569359.1">
    <property type="nucleotide sequence ID" value="XM_044708975.1"/>
</dbReference>
<dbReference type="SMART" id="SM00173">
    <property type="entry name" value="RAS"/>
    <property type="match status" value="1"/>
</dbReference>
<evidence type="ECO:0000256" key="3">
    <source>
        <dbReference type="SAM" id="MobiDB-lite"/>
    </source>
</evidence>
<dbReference type="Proteomes" id="UP000444721">
    <property type="component" value="Unassembled WGS sequence"/>
</dbReference>
<feature type="region of interest" description="Disordered" evidence="3">
    <location>
        <begin position="254"/>
        <end position="294"/>
    </location>
</feature>
<name>A0A6A5CA68_NAEFO</name>
<feature type="compositionally biased region" description="Polar residues" evidence="3">
    <location>
        <begin position="1"/>
        <end position="10"/>
    </location>
</feature>
<protein>
    <recommendedName>
        <fullName evidence="6">BTB domain-containing protein</fullName>
    </recommendedName>
</protein>
<dbReference type="AlphaFoldDB" id="A0A6A5CA68"/>
<dbReference type="VEuPathDB" id="AmoebaDB:NF0059530"/>
<evidence type="ECO:0000256" key="1">
    <source>
        <dbReference type="ARBA" id="ARBA00022741"/>
    </source>
</evidence>
<evidence type="ECO:0000256" key="2">
    <source>
        <dbReference type="ARBA" id="ARBA00023134"/>
    </source>
</evidence>
<feature type="region of interest" description="Disordered" evidence="3">
    <location>
        <begin position="1"/>
        <end position="89"/>
    </location>
</feature>
<feature type="compositionally biased region" description="Basic and acidic residues" evidence="3">
    <location>
        <begin position="553"/>
        <end position="564"/>
    </location>
</feature>
<dbReference type="GeneID" id="68107763"/>
<dbReference type="VEuPathDB" id="AmoebaDB:NF0059520"/>
<dbReference type="VEuPathDB" id="AmoebaDB:NfTy_001950"/>
<proteinExistence type="predicted"/>
<dbReference type="OMA" id="WPEDIMI"/>
<dbReference type="GO" id="GO:0005525">
    <property type="term" value="F:GTP binding"/>
    <property type="evidence" value="ECO:0007669"/>
    <property type="project" value="UniProtKB-KW"/>
</dbReference>
<reference evidence="4 5" key="1">
    <citation type="journal article" date="2019" name="Sci. Rep.">
        <title>Nanopore sequencing improves the draft genome of the human pathogenic amoeba Naegleria fowleri.</title>
        <authorList>
            <person name="Liechti N."/>
            <person name="Schurch N."/>
            <person name="Bruggmann R."/>
            <person name="Wittwer M."/>
        </authorList>
    </citation>
    <scope>NUCLEOTIDE SEQUENCE [LARGE SCALE GENOMIC DNA]</scope>
    <source>
        <strain evidence="4 5">ATCC 30894</strain>
    </source>
</reference>
<dbReference type="Gene3D" id="3.30.710.10">
    <property type="entry name" value="Potassium Channel Kv1.1, Chain A"/>
    <property type="match status" value="1"/>
</dbReference>
<dbReference type="PROSITE" id="PS51419">
    <property type="entry name" value="RAB"/>
    <property type="match status" value="1"/>
</dbReference>
<dbReference type="Pfam" id="PF00071">
    <property type="entry name" value="Ras"/>
    <property type="match status" value="1"/>
</dbReference>
<keyword evidence="1" id="KW-0547">Nucleotide-binding</keyword>
<feature type="region of interest" description="Disordered" evidence="3">
    <location>
        <begin position="533"/>
        <end position="564"/>
    </location>
</feature>
<dbReference type="InterPro" id="IPR027417">
    <property type="entry name" value="P-loop_NTPase"/>
</dbReference>
<dbReference type="PANTHER" id="PTHR47977">
    <property type="entry name" value="RAS-RELATED PROTEIN RAB"/>
    <property type="match status" value="1"/>
</dbReference>
<dbReference type="Gene3D" id="3.40.50.300">
    <property type="entry name" value="P-loop containing nucleotide triphosphate hydrolases"/>
    <property type="match status" value="1"/>
</dbReference>
<dbReference type="OrthoDB" id="6136903at2759"/>
<evidence type="ECO:0000313" key="4">
    <source>
        <dbReference type="EMBL" id="KAF0984646.1"/>
    </source>
</evidence>
<gene>
    <name evidence="4" type="ORF">FDP41_000545</name>
</gene>
<dbReference type="InterPro" id="IPR001806">
    <property type="entry name" value="Small_GTPase"/>
</dbReference>
<feature type="compositionally biased region" description="Polar residues" evidence="3">
    <location>
        <begin position="540"/>
        <end position="551"/>
    </location>
</feature>
<keyword evidence="2" id="KW-0342">GTP-binding</keyword>
<evidence type="ECO:0000313" key="5">
    <source>
        <dbReference type="Proteomes" id="UP000444721"/>
    </source>
</evidence>